<evidence type="ECO:0000259" key="6">
    <source>
        <dbReference type="Pfam" id="PF08281"/>
    </source>
</evidence>
<feature type="domain" description="RNA polymerase sigma factor 70 region 4 type 2" evidence="6">
    <location>
        <begin position="135"/>
        <end position="182"/>
    </location>
</feature>
<proteinExistence type="inferred from homology"/>
<dbReference type="NCBIfam" id="TIGR02937">
    <property type="entry name" value="sigma70-ECF"/>
    <property type="match status" value="1"/>
</dbReference>
<name>A0ABS1R5R6_9SPHI</name>
<dbReference type="Gene3D" id="1.10.10.10">
    <property type="entry name" value="Winged helix-like DNA-binding domain superfamily/Winged helix DNA-binding domain"/>
    <property type="match status" value="1"/>
</dbReference>
<sequence>MNGQTSSVMQNASNDSLSERELVVLLQQGDYTAFEILYDRHYTNLTHIFFRLLKSPELVEELLQELFLKLWQYRGQIDADRPLRPWLNKIAENLVLEMYRKAARDERLKNSILQASKYIYTNLEEDLLREENIKLVREAISLLPPQRQRIFTLCKLDGLSYNEVAAQLGISTSAVNKHITEANKFLRQYFSSQEGLILLITASISFYLK</sequence>
<comment type="similarity">
    <text evidence="1">Belongs to the sigma-70 factor family. ECF subfamily.</text>
</comment>
<dbReference type="SUPFAM" id="SSF88659">
    <property type="entry name" value="Sigma3 and sigma4 domains of RNA polymerase sigma factors"/>
    <property type="match status" value="1"/>
</dbReference>
<gene>
    <name evidence="7" type="ORF">JKG61_14905</name>
</gene>
<keyword evidence="3" id="KW-0731">Sigma factor</keyword>
<dbReference type="InterPro" id="IPR007627">
    <property type="entry name" value="RNA_pol_sigma70_r2"/>
</dbReference>
<evidence type="ECO:0000313" key="8">
    <source>
        <dbReference type="Proteomes" id="UP000625283"/>
    </source>
</evidence>
<feature type="domain" description="RNA polymerase sigma-70 region 2" evidence="5">
    <location>
        <begin position="37"/>
        <end position="104"/>
    </location>
</feature>
<dbReference type="InterPro" id="IPR039425">
    <property type="entry name" value="RNA_pol_sigma-70-like"/>
</dbReference>
<dbReference type="Pfam" id="PF08281">
    <property type="entry name" value="Sigma70_r4_2"/>
    <property type="match status" value="1"/>
</dbReference>
<dbReference type="InterPro" id="IPR036388">
    <property type="entry name" value="WH-like_DNA-bd_sf"/>
</dbReference>
<dbReference type="PANTHER" id="PTHR43133:SF46">
    <property type="entry name" value="RNA POLYMERASE SIGMA-70 FACTOR ECF SUBFAMILY"/>
    <property type="match status" value="1"/>
</dbReference>
<dbReference type="SUPFAM" id="SSF88946">
    <property type="entry name" value="Sigma2 domain of RNA polymerase sigma factors"/>
    <property type="match status" value="1"/>
</dbReference>
<protein>
    <submittedName>
        <fullName evidence="7">Sigma-70 family RNA polymerase sigma factor</fullName>
    </submittedName>
</protein>
<evidence type="ECO:0000256" key="2">
    <source>
        <dbReference type="ARBA" id="ARBA00023015"/>
    </source>
</evidence>
<reference evidence="7 8" key="1">
    <citation type="submission" date="2021-01" db="EMBL/GenBank/DDBJ databases">
        <title>C459-1 draft genome sequence.</title>
        <authorList>
            <person name="Zhang X.-F."/>
        </authorList>
    </citation>
    <scope>NUCLEOTIDE SEQUENCE [LARGE SCALE GENOMIC DNA]</scope>
    <source>
        <strain evidence="8">C459-1</strain>
    </source>
</reference>
<dbReference type="RefSeq" id="WP_202103750.1">
    <property type="nucleotide sequence ID" value="NZ_JAERTY010000008.1"/>
</dbReference>
<evidence type="ECO:0000256" key="3">
    <source>
        <dbReference type="ARBA" id="ARBA00023082"/>
    </source>
</evidence>
<evidence type="ECO:0000256" key="4">
    <source>
        <dbReference type="ARBA" id="ARBA00023163"/>
    </source>
</evidence>
<dbReference type="Proteomes" id="UP000625283">
    <property type="component" value="Unassembled WGS sequence"/>
</dbReference>
<keyword evidence="2" id="KW-0805">Transcription regulation</keyword>
<organism evidence="7 8">
    <name type="scientific">Sphingobacterium faecale</name>
    <dbReference type="NCBI Taxonomy" id="2803775"/>
    <lineage>
        <taxon>Bacteria</taxon>
        <taxon>Pseudomonadati</taxon>
        <taxon>Bacteroidota</taxon>
        <taxon>Sphingobacteriia</taxon>
        <taxon>Sphingobacteriales</taxon>
        <taxon>Sphingobacteriaceae</taxon>
        <taxon>Sphingobacterium</taxon>
    </lineage>
</organism>
<evidence type="ECO:0000313" key="7">
    <source>
        <dbReference type="EMBL" id="MBL1410042.1"/>
    </source>
</evidence>
<dbReference type="PANTHER" id="PTHR43133">
    <property type="entry name" value="RNA POLYMERASE ECF-TYPE SIGMA FACTO"/>
    <property type="match status" value="1"/>
</dbReference>
<evidence type="ECO:0000259" key="5">
    <source>
        <dbReference type="Pfam" id="PF04542"/>
    </source>
</evidence>
<keyword evidence="8" id="KW-1185">Reference proteome</keyword>
<dbReference type="Pfam" id="PF04542">
    <property type="entry name" value="Sigma70_r2"/>
    <property type="match status" value="1"/>
</dbReference>
<accession>A0ABS1R5R6</accession>
<keyword evidence="4" id="KW-0804">Transcription</keyword>
<dbReference type="Gene3D" id="1.10.1740.10">
    <property type="match status" value="1"/>
</dbReference>
<dbReference type="InterPro" id="IPR014284">
    <property type="entry name" value="RNA_pol_sigma-70_dom"/>
</dbReference>
<dbReference type="InterPro" id="IPR013325">
    <property type="entry name" value="RNA_pol_sigma_r2"/>
</dbReference>
<dbReference type="InterPro" id="IPR013249">
    <property type="entry name" value="RNA_pol_sigma70_r4_t2"/>
</dbReference>
<comment type="caution">
    <text evidence="7">The sequence shown here is derived from an EMBL/GenBank/DDBJ whole genome shotgun (WGS) entry which is preliminary data.</text>
</comment>
<evidence type="ECO:0000256" key="1">
    <source>
        <dbReference type="ARBA" id="ARBA00010641"/>
    </source>
</evidence>
<dbReference type="InterPro" id="IPR013324">
    <property type="entry name" value="RNA_pol_sigma_r3/r4-like"/>
</dbReference>
<dbReference type="EMBL" id="JAERTY010000008">
    <property type="protein sequence ID" value="MBL1410042.1"/>
    <property type="molecule type" value="Genomic_DNA"/>
</dbReference>